<dbReference type="RefSeq" id="XP_068139252.1">
    <property type="nucleotide sequence ID" value="XM_068283151.1"/>
</dbReference>
<dbReference type="VEuPathDB" id="FungiDB:YALI1_E34832g"/>
<sequence>MQLERMKYIHIRNTLSTEWQKCWAQTWNLRPPPTCNPGITTSYTATPLIKLTSCVVQSEKNLISDCINNERQWSFISSQLGKEAVWGNIFQVIQNSMTEQRKWDRQTCRAHKYAFLEWLSLVVVIHPYPASTDEQTIQQIQK</sequence>
<dbReference type="Proteomes" id="UP000182444">
    <property type="component" value="Chromosome 1E"/>
</dbReference>
<gene>
    <name evidence="1" type="ORF">YALI1_E34832g</name>
</gene>
<organism evidence="1 2">
    <name type="scientific">Yarrowia lipolytica</name>
    <name type="common">Candida lipolytica</name>
    <dbReference type="NCBI Taxonomy" id="4952"/>
    <lineage>
        <taxon>Eukaryota</taxon>
        <taxon>Fungi</taxon>
        <taxon>Dikarya</taxon>
        <taxon>Ascomycota</taxon>
        <taxon>Saccharomycotina</taxon>
        <taxon>Dipodascomycetes</taxon>
        <taxon>Dipodascales</taxon>
        <taxon>Dipodascales incertae sedis</taxon>
        <taxon>Yarrowia</taxon>
    </lineage>
</organism>
<evidence type="ECO:0000313" key="1">
    <source>
        <dbReference type="EMBL" id="AOW06134.1"/>
    </source>
</evidence>
<reference evidence="1 2" key="1">
    <citation type="journal article" date="2016" name="PLoS ONE">
        <title>Sequence Assembly of Yarrowia lipolytica Strain W29/CLIB89 Shows Transposable Element Diversity.</title>
        <authorList>
            <person name="Magnan C."/>
            <person name="Yu J."/>
            <person name="Chang I."/>
            <person name="Jahn E."/>
            <person name="Kanomata Y."/>
            <person name="Wu J."/>
            <person name="Zeller M."/>
            <person name="Oakes M."/>
            <person name="Baldi P."/>
            <person name="Sandmeyer S."/>
        </authorList>
    </citation>
    <scope>NUCLEOTIDE SEQUENCE [LARGE SCALE GENOMIC DNA]</scope>
    <source>
        <strain evidence="2">CLIB89(W29)</strain>
    </source>
</reference>
<proteinExistence type="predicted"/>
<dbReference type="GeneID" id="94583754"/>
<dbReference type="AlphaFoldDB" id="A0A1D8NKG8"/>
<accession>A0A1D8NKG8</accession>
<dbReference type="EMBL" id="CP017557">
    <property type="protein sequence ID" value="AOW06134.1"/>
    <property type="molecule type" value="Genomic_DNA"/>
</dbReference>
<protein>
    <submittedName>
        <fullName evidence="1">Uncharacterized protein</fullName>
    </submittedName>
</protein>
<name>A0A1D8NKG8_YARLL</name>
<evidence type="ECO:0000313" key="2">
    <source>
        <dbReference type="Proteomes" id="UP000182444"/>
    </source>
</evidence>